<evidence type="ECO:0000313" key="2">
    <source>
        <dbReference type="Proteomes" id="UP001595792"/>
    </source>
</evidence>
<proteinExistence type="predicted"/>
<dbReference type="Proteomes" id="UP001595792">
    <property type="component" value="Unassembled WGS sequence"/>
</dbReference>
<keyword evidence="2" id="KW-1185">Reference proteome</keyword>
<dbReference type="PROSITE" id="PS51257">
    <property type="entry name" value="PROKAR_LIPOPROTEIN"/>
    <property type="match status" value="1"/>
</dbReference>
<accession>A0ABV8NL30</accession>
<organism evidence="1 2">
    <name type="scientific">Pedobacter jamesrossensis</name>
    <dbReference type="NCBI Taxonomy" id="1908238"/>
    <lineage>
        <taxon>Bacteria</taxon>
        <taxon>Pseudomonadati</taxon>
        <taxon>Bacteroidota</taxon>
        <taxon>Sphingobacteriia</taxon>
        <taxon>Sphingobacteriales</taxon>
        <taxon>Sphingobacteriaceae</taxon>
        <taxon>Pedobacter</taxon>
    </lineage>
</organism>
<evidence type="ECO:0008006" key="3">
    <source>
        <dbReference type="Google" id="ProtNLM"/>
    </source>
</evidence>
<protein>
    <recommendedName>
        <fullName evidence="3">Lipoprotein</fullName>
    </recommendedName>
</protein>
<sequence>MKKLISAAVLCFLFVSCSKEVKDEQEVYFNDFESKNLNNISLGTIEGYNGTNVLGRYNSGGFDLQLSNLPKHKLVEISFDLYIHDSWDGNKTGFDAVDGPDVWKFLVDGNLYINTTFSNADCDITGFCEPQSYPKDYPNFTQNPKTGAANVNLPGVCNLKGKIGGTTLYRITKTIEHSKADLLMQCRDQLLQKNTADPKCDESWSVDNLRVKVISL</sequence>
<name>A0ABV8NL30_9SPHI</name>
<evidence type="ECO:0000313" key="1">
    <source>
        <dbReference type="EMBL" id="MFC4196392.1"/>
    </source>
</evidence>
<gene>
    <name evidence="1" type="ORF">ACFOUY_06750</name>
</gene>
<reference evidence="2" key="1">
    <citation type="journal article" date="2019" name="Int. J. Syst. Evol. Microbiol.">
        <title>The Global Catalogue of Microorganisms (GCM) 10K type strain sequencing project: providing services to taxonomists for standard genome sequencing and annotation.</title>
        <authorList>
            <consortium name="The Broad Institute Genomics Platform"/>
            <consortium name="The Broad Institute Genome Sequencing Center for Infectious Disease"/>
            <person name="Wu L."/>
            <person name="Ma J."/>
        </authorList>
    </citation>
    <scope>NUCLEOTIDE SEQUENCE [LARGE SCALE GENOMIC DNA]</scope>
    <source>
        <strain evidence="2">CCM 8689</strain>
    </source>
</reference>
<comment type="caution">
    <text evidence="1">The sequence shown here is derived from an EMBL/GenBank/DDBJ whole genome shotgun (WGS) entry which is preliminary data.</text>
</comment>
<dbReference type="EMBL" id="JBHSBY010000033">
    <property type="protein sequence ID" value="MFC4196392.1"/>
    <property type="molecule type" value="Genomic_DNA"/>
</dbReference>
<dbReference type="RefSeq" id="WP_378959721.1">
    <property type="nucleotide sequence ID" value="NZ_JBHRXC010000016.1"/>
</dbReference>